<accession>A0ACC0FLV6</accession>
<dbReference type="EMBL" id="CM045771">
    <property type="protein sequence ID" value="KAI7989314.1"/>
    <property type="molecule type" value="Genomic_DNA"/>
</dbReference>
<reference evidence="1 2" key="1">
    <citation type="journal article" date="2022" name="Plant J.">
        <title>Chromosome-level genome of Camellia lanceoleosa provides a valuable resource for understanding genome evolution and self-incompatibility.</title>
        <authorList>
            <person name="Gong W."/>
            <person name="Xiao S."/>
            <person name="Wang L."/>
            <person name="Liao Z."/>
            <person name="Chang Y."/>
            <person name="Mo W."/>
            <person name="Hu G."/>
            <person name="Li W."/>
            <person name="Zhao G."/>
            <person name="Zhu H."/>
            <person name="Hu X."/>
            <person name="Ji K."/>
            <person name="Xiang X."/>
            <person name="Song Q."/>
            <person name="Yuan D."/>
            <person name="Jin S."/>
            <person name="Zhang L."/>
        </authorList>
    </citation>
    <scope>NUCLEOTIDE SEQUENCE [LARGE SCALE GENOMIC DNA]</scope>
    <source>
        <strain evidence="1">SQ_2022a</strain>
    </source>
</reference>
<dbReference type="Proteomes" id="UP001060215">
    <property type="component" value="Chromosome 14"/>
</dbReference>
<sequence length="416" mass="46575">MRYKKGRIVEVLSKNEVPSGSWRCAEIICGNGHNYTVRYEMDPGATDEVIVERVPRKSIRPCPPPLKLSENCVPGDVVEVFQNFSWKMATVSKVLGRNCFLVRLLGSSHEFKVSKVDLRVRQSWQGGKWFVIGKGVGSCEDGKCSEWSTLKYNQLSSQVKKTNRGMNFPVNKELCAAKTNNNFQESHIVSSRTLKRGLADCYSQVDAPARTSQKFRVIAKEGRCHHLLAANPSPLPEKIDAVASNQEMQGEKNFYTSFNNRTTHFTEVDVEREKPSRAVGCSNAISLEPNDADNITCSVASCSITRNDSFKLRCNFSRGPVEDTEGNCSDAESVCHRGFKEGNCFLPSQVQLAEEIHRLELHAYRCTIEALHALGPLSWEQETLVTNLRLSLHISNDEHLMELRNLVSTATSMPLS</sequence>
<name>A0ACC0FLV6_9ERIC</name>
<organism evidence="1 2">
    <name type="scientific">Camellia lanceoleosa</name>
    <dbReference type="NCBI Taxonomy" id="1840588"/>
    <lineage>
        <taxon>Eukaryota</taxon>
        <taxon>Viridiplantae</taxon>
        <taxon>Streptophyta</taxon>
        <taxon>Embryophyta</taxon>
        <taxon>Tracheophyta</taxon>
        <taxon>Spermatophyta</taxon>
        <taxon>Magnoliopsida</taxon>
        <taxon>eudicotyledons</taxon>
        <taxon>Gunneridae</taxon>
        <taxon>Pentapetalae</taxon>
        <taxon>asterids</taxon>
        <taxon>Ericales</taxon>
        <taxon>Theaceae</taxon>
        <taxon>Camellia</taxon>
    </lineage>
</organism>
<protein>
    <submittedName>
        <fullName evidence="1">Uncharacterized protein</fullName>
    </submittedName>
</protein>
<proteinExistence type="predicted"/>
<keyword evidence="2" id="KW-1185">Reference proteome</keyword>
<comment type="caution">
    <text evidence="1">The sequence shown here is derived from an EMBL/GenBank/DDBJ whole genome shotgun (WGS) entry which is preliminary data.</text>
</comment>
<gene>
    <name evidence="1" type="ORF">LOK49_LG13G00355</name>
</gene>
<evidence type="ECO:0000313" key="2">
    <source>
        <dbReference type="Proteomes" id="UP001060215"/>
    </source>
</evidence>
<evidence type="ECO:0000313" key="1">
    <source>
        <dbReference type="EMBL" id="KAI7989314.1"/>
    </source>
</evidence>